<feature type="compositionally biased region" description="Polar residues" evidence="1">
    <location>
        <begin position="142"/>
        <end position="151"/>
    </location>
</feature>
<feature type="region of interest" description="Disordered" evidence="1">
    <location>
        <begin position="1"/>
        <end position="176"/>
    </location>
</feature>
<sequence>MTPHQAPNDSHTQLTHSTEHKDPQLDPSTTPNVPPQTAEQLESKILAQIADFSNATQGVTRGQPRGRGRGKSRGARGTRGGTGRGRGAKPVSTNRNTDSAGVGGRGSLSTSNTTHTNLTRGSGTGGGCGANSMSNDPDPVDCSNNGPTLTTLDGLPEMLESPKDEIDPDEPADDHKQHQLEPHIMDELSKLLFDELRGRALKYAKYRRLTAEDCFELGKSYFAYQRQVYLIACKRKLHIKPALSNLGMLNCTRGPTNFNQYCKYDEVASLTYYNHLLDYNERMRLCGLMWGEVDKATKEKWKEPEFVKSKIEANR</sequence>
<evidence type="ECO:0000313" key="2">
    <source>
        <dbReference type="EMBL" id="KAA1104073.1"/>
    </source>
</evidence>
<accession>A0A5B0PTM9</accession>
<feature type="compositionally biased region" description="Polar residues" evidence="1">
    <location>
        <begin position="26"/>
        <end position="40"/>
    </location>
</feature>
<dbReference type="AlphaFoldDB" id="A0A5B0PTM9"/>
<name>A0A5B0PTM9_PUCGR</name>
<gene>
    <name evidence="2" type="ORF">PGT21_009683</name>
</gene>
<dbReference type="Proteomes" id="UP000324748">
    <property type="component" value="Unassembled WGS sequence"/>
</dbReference>
<organism evidence="2 3">
    <name type="scientific">Puccinia graminis f. sp. tritici</name>
    <dbReference type="NCBI Taxonomy" id="56615"/>
    <lineage>
        <taxon>Eukaryota</taxon>
        <taxon>Fungi</taxon>
        <taxon>Dikarya</taxon>
        <taxon>Basidiomycota</taxon>
        <taxon>Pucciniomycotina</taxon>
        <taxon>Pucciniomycetes</taxon>
        <taxon>Pucciniales</taxon>
        <taxon>Pucciniaceae</taxon>
        <taxon>Puccinia</taxon>
    </lineage>
</organism>
<feature type="compositionally biased region" description="Low complexity" evidence="1">
    <location>
        <begin position="107"/>
        <end position="121"/>
    </location>
</feature>
<evidence type="ECO:0000313" key="3">
    <source>
        <dbReference type="Proteomes" id="UP000324748"/>
    </source>
</evidence>
<keyword evidence="3" id="KW-1185">Reference proteome</keyword>
<evidence type="ECO:0000256" key="1">
    <source>
        <dbReference type="SAM" id="MobiDB-lite"/>
    </source>
</evidence>
<dbReference type="OrthoDB" id="2517701at2759"/>
<protein>
    <submittedName>
        <fullName evidence="2">Uncharacterized protein</fullName>
    </submittedName>
</protein>
<dbReference type="EMBL" id="VSWC01000041">
    <property type="protein sequence ID" value="KAA1104073.1"/>
    <property type="molecule type" value="Genomic_DNA"/>
</dbReference>
<proteinExistence type="predicted"/>
<feature type="compositionally biased region" description="Basic residues" evidence="1">
    <location>
        <begin position="64"/>
        <end position="76"/>
    </location>
</feature>
<dbReference type="CDD" id="cd00084">
    <property type="entry name" value="HMG-box_SF"/>
    <property type="match status" value="1"/>
</dbReference>
<comment type="caution">
    <text evidence="2">The sequence shown here is derived from an EMBL/GenBank/DDBJ whole genome shotgun (WGS) entry which is preliminary data.</text>
</comment>
<reference evidence="2 3" key="1">
    <citation type="submission" date="2019-05" db="EMBL/GenBank/DDBJ databases">
        <title>Emergence of the Ug99 lineage of the wheat stem rust pathogen through somatic hybridization.</title>
        <authorList>
            <person name="Li F."/>
            <person name="Upadhyaya N.M."/>
            <person name="Sperschneider J."/>
            <person name="Matny O."/>
            <person name="Nguyen-Phuc H."/>
            <person name="Mago R."/>
            <person name="Raley C."/>
            <person name="Miller M.E."/>
            <person name="Silverstein K.A.T."/>
            <person name="Henningsen E."/>
            <person name="Hirsch C.D."/>
            <person name="Visser B."/>
            <person name="Pretorius Z.A."/>
            <person name="Steffenson B.J."/>
            <person name="Schwessinger B."/>
            <person name="Dodds P.N."/>
            <person name="Figueroa M."/>
        </authorList>
    </citation>
    <scope>NUCLEOTIDE SEQUENCE [LARGE SCALE GENOMIC DNA]</scope>
    <source>
        <strain evidence="2">21-0</strain>
    </source>
</reference>
<feature type="compositionally biased region" description="Polar residues" evidence="1">
    <location>
        <begin position="1"/>
        <end position="16"/>
    </location>
</feature>